<name>A0A0U4C1T6_9BACT</name>
<protein>
    <recommendedName>
        <fullName evidence="4">TonB-dependent receptor plug domain-containing protein</fullName>
    </recommendedName>
</protein>
<gene>
    <name evidence="2" type="ORF">AUC43_07750</name>
</gene>
<organism evidence="2 3">
    <name type="scientific">Hymenobacter sedentarius</name>
    <dbReference type="NCBI Taxonomy" id="1411621"/>
    <lineage>
        <taxon>Bacteria</taxon>
        <taxon>Pseudomonadati</taxon>
        <taxon>Bacteroidota</taxon>
        <taxon>Cytophagia</taxon>
        <taxon>Cytophagales</taxon>
        <taxon>Hymenobacteraceae</taxon>
        <taxon>Hymenobacter</taxon>
    </lineage>
</organism>
<evidence type="ECO:0000313" key="2">
    <source>
        <dbReference type="EMBL" id="ALW84994.1"/>
    </source>
</evidence>
<evidence type="ECO:0008006" key="4">
    <source>
        <dbReference type="Google" id="ProtNLM"/>
    </source>
</evidence>
<dbReference type="Gene3D" id="2.60.40.1120">
    <property type="entry name" value="Carboxypeptidase-like, regulatory domain"/>
    <property type="match status" value="1"/>
</dbReference>
<evidence type="ECO:0000313" key="3">
    <source>
        <dbReference type="Proteomes" id="UP000059542"/>
    </source>
</evidence>
<feature type="region of interest" description="Disordered" evidence="1">
    <location>
        <begin position="99"/>
        <end position="119"/>
    </location>
</feature>
<dbReference type="EMBL" id="CP013909">
    <property type="protein sequence ID" value="ALW84994.1"/>
    <property type="molecule type" value="Genomic_DNA"/>
</dbReference>
<dbReference type="Pfam" id="PF13715">
    <property type="entry name" value="CarbopepD_reg_2"/>
    <property type="match status" value="1"/>
</dbReference>
<dbReference type="InterPro" id="IPR008969">
    <property type="entry name" value="CarboxyPept-like_regulatory"/>
</dbReference>
<sequence length="119" mass="12865">MATRPNAAAERPLRLACAPISGKVFDPNGQPLVGATLLIKGTQDVYVTDSEGKFRFTEPVYEGQVLAIEAAGYKTLNVPLADCAVPRLVLERAPSAHIKRSGKRAGQVTRLHNRNTNLK</sequence>
<dbReference type="AlphaFoldDB" id="A0A0U4C1T6"/>
<reference evidence="2 3" key="1">
    <citation type="submission" date="2015-12" db="EMBL/GenBank/DDBJ databases">
        <authorList>
            <person name="Shamseldin A."/>
            <person name="Moawad H."/>
            <person name="Abd El-Rahim W.M."/>
            <person name="Sadowsky M.J."/>
        </authorList>
    </citation>
    <scope>NUCLEOTIDE SEQUENCE [LARGE SCALE GENOMIC DNA]</scope>
    <source>
        <strain evidence="2 3">DG5B</strain>
    </source>
</reference>
<dbReference type="KEGG" id="hyg:AUC43_07750"/>
<dbReference type="Proteomes" id="UP000059542">
    <property type="component" value="Chromosome"/>
</dbReference>
<proteinExistence type="predicted"/>
<evidence type="ECO:0000256" key="1">
    <source>
        <dbReference type="SAM" id="MobiDB-lite"/>
    </source>
</evidence>
<accession>A0A0U4C1T6</accession>
<keyword evidence="3" id="KW-1185">Reference proteome</keyword>
<dbReference type="STRING" id="1411621.AUC43_07750"/>
<dbReference type="SUPFAM" id="SSF49464">
    <property type="entry name" value="Carboxypeptidase regulatory domain-like"/>
    <property type="match status" value="1"/>
</dbReference>